<evidence type="ECO:0000256" key="1">
    <source>
        <dbReference type="SAM" id="Phobius"/>
    </source>
</evidence>
<organism evidence="2 3">
    <name type="scientific">Brevibacterium luteolum</name>
    <dbReference type="NCBI Taxonomy" id="199591"/>
    <lineage>
        <taxon>Bacteria</taxon>
        <taxon>Bacillati</taxon>
        <taxon>Actinomycetota</taxon>
        <taxon>Actinomycetes</taxon>
        <taxon>Micrococcales</taxon>
        <taxon>Brevibacteriaceae</taxon>
        <taxon>Brevibacterium</taxon>
    </lineage>
</organism>
<keyword evidence="1" id="KW-1133">Transmembrane helix</keyword>
<accession>A0A849B0K1</accession>
<keyword evidence="1" id="KW-0812">Transmembrane</keyword>
<proteinExistence type="predicted"/>
<feature type="transmembrane region" description="Helical" evidence="1">
    <location>
        <begin position="57"/>
        <end position="80"/>
    </location>
</feature>
<dbReference type="AlphaFoldDB" id="A0A849B0K1"/>
<dbReference type="EMBL" id="JABEMC010000016">
    <property type="protein sequence ID" value="NNG80384.1"/>
    <property type="molecule type" value="Genomic_DNA"/>
</dbReference>
<comment type="caution">
    <text evidence="2">The sequence shown here is derived from an EMBL/GenBank/DDBJ whole genome shotgun (WGS) entry which is preliminary data.</text>
</comment>
<name>A0A849B0K1_9MICO</name>
<sequence>MSIGAEGIWRHAVHTLPMTFSAGLWSMVFLLGMRTAASMHLGRPGRVPAIELVGQHWFWIGPAVWAMVFDTMVTSFVRALRSR</sequence>
<reference evidence="2 3" key="1">
    <citation type="submission" date="2020-05" db="EMBL/GenBank/DDBJ databases">
        <title>MicrobeNet Type strains.</title>
        <authorList>
            <person name="Nicholson A.C."/>
        </authorList>
    </citation>
    <scope>NUCLEOTIDE SEQUENCE [LARGE SCALE GENOMIC DNA]</scope>
    <source>
        <strain evidence="2 3">CCUG 46604</strain>
    </source>
</reference>
<dbReference type="Proteomes" id="UP000549517">
    <property type="component" value="Unassembled WGS sequence"/>
</dbReference>
<evidence type="ECO:0000313" key="3">
    <source>
        <dbReference type="Proteomes" id="UP000549517"/>
    </source>
</evidence>
<dbReference type="RefSeq" id="WP_137319614.1">
    <property type="nucleotide sequence ID" value="NZ_BAAAKH010000012.1"/>
</dbReference>
<feature type="transmembrane region" description="Helical" evidence="1">
    <location>
        <begin position="12"/>
        <end position="37"/>
    </location>
</feature>
<gene>
    <name evidence="2" type="ORF">HLA91_13565</name>
</gene>
<evidence type="ECO:0000313" key="2">
    <source>
        <dbReference type="EMBL" id="NNG80384.1"/>
    </source>
</evidence>
<protein>
    <submittedName>
        <fullName evidence="2">Uncharacterized protein</fullName>
    </submittedName>
</protein>
<keyword evidence="1" id="KW-0472">Membrane</keyword>